<protein>
    <submittedName>
        <fullName evidence="1">Uncharacterized protein</fullName>
    </submittedName>
</protein>
<proteinExistence type="predicted"/>
<name>A0AAW2TEC0_9LAMI</name>
<comment type="caution">
    <text evidence="1">The sequence shown here is derived from an EMBL/GenBank/DDBJ whole genome shotgun (WGS) entry which is preliminary data.</text>
</comment>
<reference evidence="1" key="2">
    <citation type="journal article" date="2024" name="Plant">
        <title>Genomic evolution and insights into agronomic trait innovations of Sesamum species.</title>
        <authorList>
            <person name="Miao H."/>
            <person name="Wang L."/>
            <person name="Qu L."/>
            <person name="Liu H."/>
            <person name="Sun Y."/>
            <person name="Le M."/>
            <person name="Wang Q."/>
            <person name="Wei S."/>
            <person name="Zheng Y."/>
            <person name="Lin W."/>
            <person name="Duan Y."/>
            <person name="Cao H."/>
            <person name="Xiong S."/>
            <person name="Wang X."/>
            <person name="Wei L."/>
            <person name="Li C."/>
            <person name="Ma Q."/>
            <person name="Ju M."/>
            <person name="Zhao R."/>
            <person name="Li G."/>
            <person name="Mu C."/>
            <person name="Tian Q."/>
            <person name="Mei H."/>
            <person name="Zhang T."/>
            <person name="Gao T."/>
            <person name="Zhang H."/>
        </authorList>
    </citation>
    <scope>NUCLEOTIDE SEQUENCE</scope>
    <source>
        <strain evidence="1">KEN1</strain>
    </source>
</reference>
<evidence type="ECO:0000313" key="1">
    <source>
        <dbReference type="EMBL" id="KAL0402652.1"/>
    </source>
</evidence>
<accession>A0AAW2TEC0</accession>
<organism evidence="1">
    <name type="scientific">Sesamum latifolium</name>
    <dbReference type="NCBI Taxonomy" id="2727402"/>
    <lineage>
        <taxon>Eukaryota</taxon>
        <taxon>Viridiplantae</taxon>
        <taxon>Streptophyta</taxon>
        <taxon>Embryophyta</taxon>
        <taxon>Tracheophyta</taxon>
        <taxon>Spermatophyta</taxon>
        <taxon>Magnoliopsida</taxon>
        <taxon>eudicotyledons</taxon>
        <taxon>Gunneridae</taxon>
        <taxon>Pentapetalae</taxon>
        <taxon>asterids</taxon>
        <taxon>lamiids</taxon>
        <taxon>Lamiales</taxon>
        <taxon>Pedaliaceae</taxon>
        <taxon>Sesamum</taxon>
    </lineage>
</organism>
<dbReference type="EMBL" id="JACGWN010000015">
    <property type="protein sequence ID" value="KAL0402652.1"/>
    <property type="molecule type" value="Genomic_DNA"/>
</dbReference>
<sequence>MNPLNVPPPADPYFQPQSRYFYTYRWTKKYDKAFVRAIYFQARCGHKQLNRTPNMHSLMYARDVVNNGFGWPFKYHVIKKDWAVCDLDTIL</sequence>
<reference evidence="1" key="1">
    <citation type="submission" date="2020-06" db="EMBL/GenBank/DDBJ databases">
        <authorList>
            <person name="Li T."/>
            <person name="Hu X."/>
            <person name="Zhang T."/>
            <person name="Song X."/>
            <person name="Zhang H."/>
            <person name="Dai N."/>
            <person name="Sheng W."/>
            <person name="Hou X."/>
            <person name="Wei L."/>
        </authorList>
    </citation>
    <scope>NUCLEOTIDE SEQUENCE</scope>
    <source>
        <strain evidence="1">KEN1</strain>
        <tissue evidence="1">Leaf</tissue>
    </source>
</reference>
<dbReference type="AlphaFoldDB" id="A0AAW2TEC0"/>
<gene>
    <name evidence="1" type="ORF">Slati_4295100</name>
</gene>